<proteinExistence type="predicted"/>
<keyword evidence="3" id="KW-1185">Reference proteome</keyword>
<organism evidence="2 3">
    <name type="scientific">Rhodopirellula islandica</name>
    <dbReference type="NCBI Taxonomy" id="595434"/>
    <lineage>
        <taxon>Bacteria</taxon>
        <taxon>Pseudomonadati</taxon>
        <taxon>Planctomycetota</taxon>
        <taxon>Planctomycetia</taxon>
        <taxon>Pirellulales</taxon>
        <taxon>Pirellulaceae</taxon>
        <taxon>Rhodopirellula</taxon>
    </lineage>
</organism>
<name>A0A0J1BL53_RHOIS</name>
<accession>A0A0J1BL53</accession>
<evidence type="ECO:0000313" key="3">
    <source>
        <dbReference type="Proteomes" id="UP000036367"/>
    </source>
</evidence>
<dbReference type="AlphaFoldDB" id="A0A0J1BL53"/>
<comment type="caution">
    <text evidence="2">The sequence shown here is derived from an EMBL/GenBank/DDBJ whole genome shotgun (WGS) entry which is preliminary data.</text>
</comment>
<evidence type="ECO:0000256" key="1">
    <source>
        <dbReference type="SAM" id="MobiDB-lite"/>
    </source>
</evidence>
<dbReference type="EMBL" id="LECT01000007">
    <property type="protein sequence ID" value="KLU07255.1"/>
    <property type="molecule type" value="Genomic_DNA"/>
</dbReference>
<dbReference type="PATRIC" id="fig|595434.4.peg.1015"/>
<protein>
    <submittedName>
        <fullName evidence="2">Uncharacterized protein</fullName>
    </submittedName>
</protein>
<sequence length="72" mass="7686">MGTAGRIADPPQLIHVLETTTKPTEFSAGFLSAQCHVQQPTVQRHAIHRLQNRNPAAMGADANHRSASAGTD</sequence>
<reference evidence="2" key="1">
    <citation type="submission" date="2015-05" db="EMBL/GenBank/DDBJ databases">
        <title>Permanent draft genome of Rhodopirellula islandicus K833.</title>
        <authorList>
            <person name="Kizina J."/>
            <person name="Richter M."/>
            <person name="Glockner F.O."/>
            <person name="Harder J."/>
        </authorList>
    </citation>
    <scope>NUCLEOTIDE SEQUENCE [LARGE SCALE GENOMIC DNA]</scope>
    <source>
        <strain evidence="2">K833</strain>
    </source>
</reference>
<dbReference type="Proteomes" id="UP000036367">
    <property type="component" value="Unassembled WGS sequence"/>
</dbReference>
<feature type="region of interest" description="Disordered" evidence="1">
    <location>
        <begin position="53"/>
        <end position="72"/>
    </location>
</feature>
<evidence type="ECO:0000313" key="2">
    <source>
        <dbReference type="EMBL" id="KLU07255.1"/>
    </source>
</evidence>
<gene>
    <name evidence="2" type="ORF">RISK_001056</name>
</gene>